<name>A0ABW8BC04_9ACTN</name>
<keyword evidence="3" id="KW-1185">Reference proteome</keyword>
<accession>A0ABW8BC04</accession>
<organism evidence="2 3">
    <name type="scientific">Streptomyces salinarius</name>
    <dbReference type="NCBI Taxonomy" id="2762598"/>
    <lineage>
        <taxon>Bacteria</taxon>
        <taxon>Bacillati</taxon>
        <taxon>Actinomycetota</taxon>
        <taxon>Actinomycetes</taxon>
        <taxon>Kitasatosporales</taxon>
        <taxon>Streptomycetaceae</taxon>
        <taxon>Streptomyces</taxon>
    </lineage>
</organism>
<sequence length="154" mass="16325">MAWEEWEQLKAAAAERQSAHMQLNQLPADRGATSTGPTYGPPSGRLRSDKAAWSKAGEGLGELRTDIGKALTKLENAQTGLDKGSAFLTAAAQQGVFDSWTRRVKDIAEWCDGLAGVLEKTGNDQLRTDEAIKAEIAALNAGSKAATAAQNNGR</sequence>
<dbReference type="EMBL" id="JBITPR010000043">
    <property type="protein sequence ID" value="MFI7872534.1"/>
    <property type="molecule type" value="Genomic_DNA"/>
</dbReference>
<dbReference type="RefSeq" id="WP_399593213.1">
    <property type="nucleotide sequence ID" value="NZ_JBITPR010000043.1"/>
</dbReference>
<gene>
    <name evidence="2" type="ORF">AB4829_18295</name>
</gene>
<protein>
    <submittedName>
        <fullName evidence="2">Uncharacterized protein</fullName>
    </submittedName>
</protein>
<proteinExistence type="predicted"/>
<evidence type="ECO:0000313" key="2">
    <source>
        <dbReference type="EMBL" id="MFI7872534.1"/>
    </source>
</evidence>
<feature type="region of interest" description="Disordered" evidence="1">
    <location>
        <begin position="14"/>
        <end position="50"/>
    </location>
</feature>
<reference evidence="2 3" key="1">
    <citation type="submission" date="2024-07" db="EMBL/GenBank/DDBJ databases">
        <title>Whole genome sequencing of Prodigiosin pigment-producing Streptomyces salinarius isolated from rhizosphere soil of Arachis hypogaea.</title>
        <authorList>
            <person name="Vidhya A."/>
            <person name="Ramya S."/>
        </authorList>
    </citation>
    <scope>NUCLEOTIDE SEQUENCE [LARGE SCALE GENOMIC DNA]</scope>
    <source>
        <strain evidence="2 3">VRMG2420</strain>
    </source>
</reference>
<comment type="caution">
    <text evidence="2">The sequence shown here is derived from an EMBL/GenBank/DDBJ whole genome shotgun (WGS) entry which is preliminary data.</text>
</comment>
<evidence type="ECO:0000256" key="1">
    <source>
        <dbReference type="SAM" id="MobiDB-lite"/>
    </source>
</evidence>
<evidence type="ECO:0000313" key="3">
    <source>
        <dbReference type="Proteomes" id="UP001614264"/>
    </source>
</evidence>
<dbReference type="Proteomes" id="UP001614264">
    <property type="component" value="Unassembled WGS sequence"/>
</dbReference>